<evidence type="ECO:0000313" key="2">
    <source>
        <dbReference type="Proteomes" id="UP001208690"/>
    </source>
</evidence>
<sequence>MRTFGRWLGRILLVLLLCVMGLLAPVGYTELTCQGDAAPQPYDAILAPEHHRAESRTYLTYPEWHIVHAYDDYAQVIATRDPHDFGFLRSIAGFWSTLCEVTRVASAHGGVPRDTKQMVYVIGVSFTAELLLKAAYEESLGRVVAALRGPERAPLDDLSAAQARSYASFLQQVPWYRWDFTADAEALEAAATDRLRDRERRLALGLEYRAKAAYAQVIAAAVETVGADALTLRMIVTGYAGQGEEGLEVIAARDAGLEVETIRYRALTYLLQDLAARGVNFIEIAGNDDIMLTVISESPTFDAARSSMRRQGYGDYRHLVGLKVRDLGARLRRYRQDGIRVEHIHDY</sequence>
<accession>A0ABT3BCS5</accession>
<organism evidence="1 2">
    <name type="scientific">Roseobacter sinensis</name>
    <dbReference type="NCBI Taxonomy" id="2931391"/>
    <lineage>
        <taxon>Bacteria</taxon>
        <taxon>Pseudomonadati</taxon>
        <taxon>Pseudomonadota</taxon>
        <taxon>Alphaproteobacteria</taxon>
        <taxon>Rhodobacterales</taxon>
        <taxon>Roseobacteraceae</taxon>
        <taxon>Roseobacter</taxon>
    </lineage>
</organism>
<keyword evidence="2" id="KW-1185">Reference proteome</keyword>
<evidence type="ECO:0000313" key="1">
    <source>
        <dbReference type="EMBL" id="MCV3271360.1"/>
    </source>
</evidence>
<name>A0ABT3BCS5_9RHOB</name>
<gene>
    <name evidence="1" type="ORF">MUB52_07970</name>
</gene>
<comment type="caution">
    <text evidence="1">The sequence shown here is derived from an EMBL/GenBank/DDBJ whole genome shotgun (WGS) entry which is preliminary data.</text>
</comment>
<dbReference type="EMBL" id="JALIEB010000004">
    <property type="protein sequence ID" value="MCV3271360.1"/>
    <property type="molecule type" value="Genomic_DNA"/>
</dbReference>
<dbReference type="Proteomes" id="UP001208690">
    <property type="component" value="Unassembled WGS sequence"/>
</dbReference>
<evidence type="ECO:0008006" key="3">
    <source>
        <dbReference type="Google" id="ProtNLM"/>
    </source>
</evidence>
<reference evidence="1 2" key="1">
    <citation type="submission" date="2022-04" db="EMBL/GenBank/DDBJ databases">
        <title>Roseobacter sp. WL0113 is a bacterium isolated from neritic sediment.</title>
        <authorList>
            <person name="Wang L."/>
            <person name="He W."/>
            <person name="Zhang D.-F."/>
        </authorList>
    </citation>
    <scope>NUCLEOTIDE SEQUENCE [LARGE SCALE GENOMIC DNA]</scope>
    <source>
        <strain evidence="1 2">WL0113</strain>
    </source>
</reference>
<protein>
    <recommendedName>
        <fullName evidence="3">Lipoprotein</fullName>
    </recommendedName>
</protein>
<proteinExistence type="predicted"/>